<proteinExistence type="predicted"/>
<sequence length="78" mass="8734">MTDHSETDRLINTDLTGLTGVELLEHLDAVERRMKELMRTELELLEASPEVVADRPELQGRLDYLRTVDLGEVSGPGS</sequence>
<protein>
    <submittedName>
        <fullName evidence="1">Uncharacterized protein</fullName>
    </submittedName>
</protein>
<dbReference type="EMBL" id="JAASRO010000001">
    <property type="protein sequence ID" value="NIK54452.1"/>
    <property type="molecule type" value="Genomic_DNA"/>
</dbReference>
<gene>
    <name evidence="1" type="ORF">BJY22_000169</name>
</gene>
<organism evidence="1 2">
    <name type="scientific">Kribbella shirazensis</name>
    <dbReference type="NCBI Taxonomy" id="1105143"/>
    <lineage>
        <taxon>Bacteria</taxon>
        <taxon>Bacillati</taxon>
        <taxon>Actinomycetota</taxon>
        <taxon>Actinomycetes</taxon>
        <taxon>Propionibacteriales</taxon>
        <taxon>Kribbellaceae</taxon>
        <taxon>Kribbella</taxon>
    </lineage>
</organism>
<evidence type="ECO:0000313" key="2">
    <source>
        <dbReference type="Proteomes" id="UP000555407"/>
    </source>
</evidence>
<evidence type="ECO:0000313" key="1">
    <source>
        <dbReference type="EMBL" id="NIK54452.1"/>
    </source>
</evidence>
<accession>A0A7X5ZY04</accession>
<dbReference type="RefSeq" id="WP_167203271.1">
    <property type="nucleotide sequence ID" value="NZ_JAASRO010000001.1"/>
</dbReference>
<dbReference type="AlphaFoldDB" id="A0A7X5ZY04"/>
<comment type="caution">
    <text evidence="1">The sequence shown here is derived from an EMBL/GenBank/DDBJ whole genome shotgun (WGS) entry which is preliminary data.</text>
</comment>
<name>A0A7X5ZY04_9ACTN</name>
<dbReference type="Proteomes" id="UP000555407">
    <property type="component" value="Unassembled WGS sequence"/>
</dbReference>
<keyword evidence="2" id="KW-1185">Reference proteome</keyword>
<reference evidence="1 2" key="1">
    <citation type="submission" date="2020-03" db="EMBL/GenBank/DDBJ databases">
        <title>Sequencing the genomes of 1000 actinobacteria strains.</title>
        <authorList>
            <person name="Klenk H.-P."/>
        </authorList>
    </citation>
    <scope>NUCLEOTIDE SEQUENCE [LARGE SCALE GENOMIC DNA]</scope>
    <source>
        <strain evidence="1 2">DSM 45490</strain>
    </source>
</reference>